<evidence type="ECO:0000256" key="4">
    <source>
        <dbReference type="ARBA" id="ARBA00008426"/>
    </source>
</evidence>
<proteinExistence type="inferred from homology"/>
<comment type="pathway">
    <text evidence="3 10">Carbohydrate degradation; pentose phosphate pathway; D-glyceraldehyde 3-phosphate and beta-D-fructose 6-phosphate from D-ribose 5-phosphate and D-xylulose 5-phosphate (non-oxidative stage): step 2/3.</text>
</comment>
<dbReference type="Gene3D" id="3.20.20.70">
    <property type="entry name" value="Aldolase class I"/>
    <property type="match status" value="1"/>
</dbReference>
<keyword evidence="12" id="KW-1185">Reference proteome</keyword>
<dbReference type="UniPathway" id="UPA00115">
    <property type="reaction ID" value="UER00414"/>
</dbReference>
<dbReference type="InterPro" id="IPR001585">
    <property type="entry name" value="TAL/FSA"/>
</dbReference>
<dbReference type="Proteomes" id="UP000248806">
    <property type="component" value="Unassembled WGS sequence"/>
</dbReference>
<dbReference type="GO" id="GO:0006098">
    <property type="term" value="P:pentose-phosphate shunt"/>
    <property type="evidence" value="ECO:0007669"/>
    <property type="project" value="UniProtKB-UniRule"/>
</dbReference>
<dbReference type="PANTHER" id="PTHR10683:SF31">
    <property type="entry name" value="TRANSALDOLASE"/>
    <property type="match status" value="1"/>
</dbReference>
<evidence type="ECO:0000256" key="1">
    <source>
        <dbReference type="ARBA" id="ARBA00003518"/>
    </source>
</evidence>
<comment type="subcellular location">
    <subcellularLocation>
        <location evidence="2 10">Cytoplasm</location>
    </subcellularLocation>
</comment>
<accession>A0A326UD45</accession>
<evidence type="ECO:0000313" key="11">
    <source>
        <dbReference type="EMBL" id="PZW36427.1"/>
    </source>
</evidence>
<organism evidence="11 12">
    <name type="scientific">Thermosporothrix hazakensis</name>
    <dbReference type="NCBI Taxonomy" id="644383"/>
    <lineage>
        <taxon>Bacteria</taxon>
        <taxon>Bacillati</taxon>
        <taxon>Chloroflexota</taxon>
        <taxon>Ktedonobacteria</taxon>
        <taxon>Ktedonobacterales</taxon>
        <taxon>Thermosporotrichaceae</taxon>
        <taxon>Thermosporothrix</taxon>
    </lineage>
</organism>
<dbReference type="Pfam" id="PF00923">
    <property type="entry name" value="TAL_FSA"/>
    <property type="match status" value="1"/>
</dbReference>
<reference evidence="11 12" key="1">
    <citation type="submission" date="2018-06" db="EMBL/GenBank/DDBJ databases">
        <title>Genomic Encyclopedia of Archaeal and Bacterial Type Strains, Phase II (KMG-II): from individual species to whole genera.</title>
        <authorList>
            <person name="Goeker M."/>
        </authorList>
    </citation>
    <scope>NUCLEOTIDE SEQUENCE [LARGE SCALE GENOMIC DNA]</scope>
    <source>
        <strain evidence="11 12">ATCC BAA-1881</strain>
    </source>
</reference>
<dbReference type="InterPro" id="IPR004732">
    <property type="entry name" value="Transaldolase_2"/>
</dbReference>
<gene>
    <name evidence="10" type="primary">tal</name>
    <name evidence="11" type="ORF">EI42_00601</name>
</gene>
<dbReference type="AlphaFoldDB" id="A0A326UD45"/>
<dbReference type="OrthoDB" id="140919at2"/>
<dbReference type="InterPro" id="IPR013785">
    <property type="entry name" value="Aldolase_TIM"/>
</dbReference>
<dbReference type="HAMAP" id="MF_00493">
    <property type="entry name" value="Transaldolase_2"/>
    <property type="match status" value="1"/>
</dbReference>
<feature type="active site" description="Schiff-base intermediate with substrate" evidence="10">
    <location>
        <position position="140"/>
    </location>
</feature>
<dbReference type="NCBIfam" id="TIGR00876">
    <property type="entry name" value="tal_mycobact"/>
    <property type="match status" value="1"/>
</dbReference>
<dbReference type="GO" id="GO:0004801">
    <property type="term" value="F:transaldolase activity"/>
    <property type="evidence" value="ECO:0007669"/>
    <property type="project" value="UniProtKB-UniRule"/>
</dbReference>
<dbReference type="EMBL" id="QKUF01000001">
    <property type="protein sequence ID" value="PZW36427.1"/>
    <property type="molecule type" value="Genomic_DNA"/>
</dbReference>
<evidence type="ECO:0000256" key="9">
    <source>
        <dbReference type="ARBA" id="ARBA00023270"/>
    </source>
</evidence>
<evidence type="ECO:0000313" key="12">
    <source>
        <dbReference type="Proteomes" id="UP000248806"/>
    </source>
</evidence>
<comment type="function">
    <text evidence="1 10">Transaldolase is important for the balance of metabolites in the pentose-phosphate pathway.</text>
</comment>
<evidence type="ECO:0000256" key="6">
    <source>
        <dbReference type="ARBA" id="ARBA00022490"/>
    </source>
</evidence>
<keyword evidence="6 10" id="KW-0963">Cytoplasm</keyword>
<evidence type="ECO:0000256" key="8">
    <source>
        <dbReference type="ARBA" id="ARBA00023126"/>
    </source>
</evidence>
<dbReference type="RefSeq" id="WP_111318662.1">
    <property type="nucleotide sequence ID" value="NZ_BIFX01000001.1"/>
</dbReference>
<comment type="catalytic activity">
    <reaction evidence="10">
        <text>D-sedoheptulose 7-phosphate + D-glyceraldehyde 3-phosphate = D-erythrose 4-phosphate + beta-D-fructose 6-phosphate</text>
        <dbReference type="Rhea" id="RHEA:17053"/>
        <dbReference type="ChEBI" id="CHEBI:16897"/>
        <dbReference type="ChEBI" id="CHEBI:57483"/>
        <dbReference type="ChEBI" id="CHEBI:57634"/>
        <dbReference type="ChEBI" id="CHEBI:59776"/>
        <dbReference type="EC" id="2.2.1.2"/>
    </reaction>
</comment>
<comment type="caution">
    <text evidence="11">The sequence shown here is derived from an EMBL/GenBank/DDBJ whole genome shotgun (WGS) entry which is preliminary data.</text>
</comment>
<evidence type="ECO:0000256" key="7">
    <source>
        <dbReference type="ARBA" id="ARBA00022679"/>
    </source>
</evidence>
<dbReference type="PIRSF" id="PIRSF036915">
    <property type="entry name" value="Trnald_Bac_Plnt"/>
    <property type="match status" value="1"/>
</dbReference>
<dbReference type="EC" id="2.2.1.2" evidence="5 10"/>
<name>A0A326UD45_THEHA</name>
<evidence type="ECO:0000256" key="10">
    <source>
        <dbReference type="HAMAP-Rule" id="MF_00493"/>
    </source>
</evidence>
<sequence length="381" mass="42795">MTNPLLKLQEQGQSVWYDNIDRAQLNSGEFKKMLDNDGIVGVTANPTIFEKSISAGHAYDEQMQELLRAGKSTSEIYEALVIKDIQTVADMLRPIYDRTNGQDGYVSLEVSPELANDTQGTISEAERFWKMVNRPNLMIKIPATPAGIPAIYETLRKGINVNITLIFSIQSYREVVDAYIRALEDRNGEGLEIDHIASVASFFVSRVDTLVDKLLDEKIKASNDPDEQEKLKSLQGKAAIANARIVYQEFKKLFSTPRFESLKHAGAHVQRPLWASTSTKNPAYRDVLYAEELIGPDTVDTMPLETIVKFRDHGVVRHSIEDDLDSAKKTLDTLEQVGISYDQIARQLQDEGVEKFVDSFHQLFNGIESKKKAIKEGQVAD</sequence>
<evidence type="ECO:0000256" key="2">
    <source>
        <dbReference type="ARBA" id="ARBA00004496"/>
    </source>
</evidence>
<keyword evidence="9 10" id="KW-0704">Schiff base</keyword>
<dbReference type="CDD" id="cd00955">
    <property type="entry name" value="Transaldolase_like"/>
    <property type="match status" value="1"/>
</dbReference>
<dbReference type="PANTHER" id="PTHR10683">
    <property type="entry name" value="TRANSALDOLASE"/>
    <property type="match status" value="1"/>
</dbReference>
<evidence type="ECO:0000256" key="5">
    <source>
        <dbReference type="ARBA" id="ARBA00013151"/>
    </source>
</evidence>
<evidence type="ECO:0000256" key="3">
    <source>
        <dbReference type="ARBA" id="ARBA00004857"/>
    </source>
</evidence>
<comment type="similarity">
    <text evidence="4 10">Belongs to the transaldolase family. Type 2 subfamily.</text>
</comment>
<protein>
    <recommendedName>
        <fullName evidence="5 10">Transaldolase</fullName>
        <ecNumber evidence="5 10">2.2.1.2</ecNumber>
    </recommendedName>
</protein>
<dbReference type="SUPFAM" id="SSF51569">
    <property type="entry name" value="Aldolase"/>
    <property type="match status" value="1"/>
</dbReference>
<dbReference type="GO" id="GO:0005737">
    <property type="term" value="C:cytoplasm"/>
    <property type="evidence" value="ECO:0007669"/>
    <property type="project" value="UniProtKB-SubCell"/>
</dbReference>
<dbReference type="NCBIfam" id="NF002881">
    <property type="entry name" value="PRK03343.1"/>
    <property type="match status" value="1"/>
</dbReference>
<keyword evidence="8 10" id="KW-0570">Pentose shunt</keyword>
<keyword evidence="7 10" id="KW-0808">Transferase</keyword>
<dbReference type="GO" id="GO:0005975">
    <property type="term" value="P:carbohydrate metabolic process"/>
    <property type="evidence" value="ECO:0007669"/>
    <property type="project" value="InterPro"/>
</dbReference>